<proteinExistence type="inferred from homology"/>
<feature type="transmembrane region" description="Helical" evidence="2">
    <location>
        <begin position="73"/>
        <end position="93"/>
    </location>
</feature>
<feature type="transmembrane region" description="Helical" evidence="2">
    <location>
        <begin position="130"/>
        <end position="148"/>
    </location>
</feature>
<dbReference type="RefSeq" id="WP_168567601.1">
    <property type="nucleotide sequence ID" value="NZ_CP051167.1"/>
</dbReference>
<dbReference type="SUPFAM" id="SSF103481">
    <property type="entry name" value="Multidrug resistance efflux transporter EmrE"/>
    <property type="match status" value="1"/>
</dbReference>
<sequence>MGLHSSSGRWRLGLALSLVTAFLWGILPIALEITLQGLDVYTVTWFRFSIAFGILGLYLAARQQLPPRAKLRVTSWKLLAVATVFLAINYLFYLQGLAQTSPANAQVLIQLAPVLMGVGAIVIFKERYTLQQWVGVGVLSTGFVLFFHEQLKMAIANASTYLLGNLILVIAAATWAVYALAQKQLLQQLPSSNIMLLIYGVCSGLFAPLASPHLLGNLTPLQGATLLFCALNTVVAYGAFAEALEHWDASRVSAILATTPIVTLVGVTLMGQFLPRLIEAEHLTYGAIVGALLVVFGSMSIALGRKGV</sequence>
<feature type="transmembrane region" description="Helical" evidence="2">
    <location>
        <begin position="252"/>
        <end position="271"/>
    </location>
</feature>
<keyword evidence="5" id="KW-1185">Reference proteome</keyword>
<dbReference type="InterPro" id="IPR037185">
    <property type="entry name" value="EmrE-like"/>
</dbReference>
<reference evidence="4 5" key="1">
    <citation type="submission" date="2020-04" db="EMBL/GenBank/DDBJ databases">
        <authorList>
            <person name="Basu S."/>
            <person name="Maruthanayagam V."/>
            <person name="Chakraborty S."/>
            <person name="Pramanik A."/>
            <person name="Mukherjee J."/>
            <person name="Brink B."/>
        </authorList>
    </citation>
    <scope>NUCLEOTIDE SEQUENCE [LARGE SCALE GENOMIC DNA]</scope>
    <source>
        <strain evidence="4 5">AP17</strain>
    </source>
</reference>
<dbReference type="EMBL" id="CP051167">
    <property type="protein sequence ID" value="QIZ69444.1"/>
    <property type="molecule type" value="Genomic_DNA"/>
</dbReference>
<dbReference type="AlphaFoldDB" id="A0A6H1TS69"/>
<evidence type="ECO:0000256" key="2">
    <source>
        <dbReference type="SAM" id="Phobius"/>
    </source>
</evidence>
<dbReference type="PANTHER" id="PTHR22911">
    <property type="entry name" value="ACYL-MALONYL CONDENSING ENZYME-RELATED"/>
    <property type="match status" value="1"/>
</dbReference>
<dbReference type="PANTHER" id="PTHR22911:SF134">
    <property type="entry name" value="DMT FAMILY TRANSPORTER"/>
    <property type="match status" value="1"/>
</dbReference>
<dbReference type="InterPro" id="IPR000620">
    <property type="entry name" value="EamA_dom"/>
</dbReference>
<name>A0A6H1TS69_9CYAN</name>
<feature type="transmembrane region" description="Helical" evidence="2">
    <location>
        <begin position="105"/>
        <end position="123"/>
    </location>
</feature>
<gene>
    <name evidence="4" type="ORF">HCG48_01625</name>
</gene>
<evidence type="ECO:0000256" key="1">
    <source>
        <dbReference type="ARBA" id="ARBA00007362"/>
    </source>
</evidence>
<protein>
    <submittedName>
        <fullName evidence="4">DMT family transporter</fullName>
    </submittedName>
</protein>
<keyword evidence="2" id="KW-0812">Transmembrane</keyword>
<feature type="transmembrane region" description="Helical" evidence="2">
    <location>
        <begin position="283"/>
        <end position="303"/>
    </location>
</feature>
<feature type="transmembrane region" description="Helical" evidence="2">
    <location>
        <begin position="160"/>
        <end position="181"/>
    </location>
</feature>
<dbReference type="KEGG" id="oxy:HCG48_01625"/>
<feature type="domain" description="EamA" evidence="3">
    <location>
        <begin position="163"/>
        <end position="301"/>
    </location>
</feature>
<feature type="domain" description="EamA" evidence="3">
    <location>
        <begin position="12"/>
        <end position="146"/>
    </location>
</feature>
<accession>A0A6H1TS69</accession>
<organism evidence="4 5">
    <name type="scientific">Oxynema aestuarii AP17</name>
    <dbReference type="NCBI Taxonomy" id="2064643"/>
    <lineage>
        <taxon>Bacteria</taxon>
        <taxon>Bacillati</taxon>
        <taxon>Cyanobacteriota</taxon>
        <taxon>Cyanophyceae</taxon>
        <taxon>Oscillatoriophycideae</taxon>
        <taxon>Oscillatoriales</taxon>
        <taxon>Oscillatoriaceae</taxon>
        <taxon>Oxynema</taxon>
        <taxon>Oxynema aestuarii</taxon>
    </lineage>
</organism>
<dbReference type="GO" id="GO:0016020">
    <property type="term" value="C:membrane"/>
    <property type="evidence" value="ECO:0007669"/>
    <property type="project" value="InterPro"/>
</dbReference>
<comment type="similarity">
    <text evidence="1">Belongs to the EamA transporter family.</text>
</comment>
<feature type="transmembrane region" description="Helical" evidence="2">
    <location>
        <begin position="193"/>
        <end position="215"/>
    </location>
</feature>
<feature type="transmembrane region" description="Helical" evidence="2">
    <location>
        <begin position="43"/>
        <end position="61"/>
    </location>
</feature>
<evidence type="ECO:0000313" key="5">
    <source>
        <dbReference type="Proteomes" id="UP000500857"/>
    </source>
</evidence>
<feature type="transmembrane region" description="Helical" evidence="2">
    <location>
        <begin position="12"/>
        <end position="31"/>
    </location>
</feature>
<feature type="transmembrane region" description="Helical" evidence="2">
    <location>
        <begin position="221"/>
        <end position="240"/>
    </location>
</feature>
<dbReference type="Proteomes" id="UP000500857">
    <property type="component" value="Chromosome"/>
</dbReference>
<evidence type="ECO:0000259" key="3">
    <source>
        <dbReference type="Pfam" id="PF00892"/>
    </source>
</evidence>
<keyword evidence="2" id="KW-0472">Membrane</keyword>
<keyword evidence="2" id="KW-1133">Transmembrane helix</keyword>
<dbReference type="Pfam" id="PF00892">
    <property type="entry name" value="EamA"/>
    <property type="match status" value="2"/>
</dbReference>
<evidence type="ECO:0000313" key="4">
    <source>
        <dbReference type="EMBL" id="QIZ69444.1"/>
    </source>
</evidence>